<dbReference type="GO" id="GO:1900376">
    <property type="term" value="P:regulation of secondary metabolite biosynthetic process"/>
    <property type="evidence" value="ECO:0007669"/>
    <property type="project" value="TreeGrafter"/>
</dbReference>
<evidence type="ECO:0000256" key="3">
    <source>
        <dbReference type="ARBA" id="ARBA00022490"/>
    </source>
</evidence>
<dbReference type="GO" id="GO:0005737">
    <property type="term" value="C:cytoplasm"/>
    <property type="evidence" value="ECO:0007669"/>
    <property type="project" value="UniProtKB-SubCell"/>
</dbReference>
<dbReference type="InterPro" id="IPR036390">
    <property type="entry name" value="WH_DNA-bd_sf"/>
</dbReference>
<gene>
    <name evidence="13" type="primary">fur2</name>
    <name evidence="13" type="ORF">NRIC_15500</name>
</gene>
<comment type="similarity">
    <text evidence="2">Belongs to the Fur family.</text>
</comment>
<evidence type="ECO:0000256" key="2">
    <source>
        <dbReference type="ARBA" id="ARBA00007957"/>
    </source>
</evidence>
<comment type="caution">
    <text evidence="13">The sequence shown here is derived from an EMBL/GenBank/DDBJ whole genome shotgun (WGS) entry which is preliminary data.</text>
</comment>
<comment type="cofactor">
    <cofactor evidence="12">
        <name>Mn(2+)</name>
        <dbReference type="ChEBI" id="CHEBI:29035"/>
    </cofactor>
    <cofactor evidence="12">
        <name>Fe(2+)</name>
        <dbReference type="ChEBI" id="CHEBI:29033"/>
    </cofactor>
    <text evidence="12">Binds 1 Mn(2+) or Fe(2+) ion per subunit.</text>
</comment>
<dbReference type="GO" id="GO:0045892">
    <property type="term" value="P:negative regulation of DNA-templated transcription"/>
    <property type="evidence" value="ECO:0007669"/>
    <property type="project" value="TreeGrafter"/>
</dbReference>
<keyword evidence="5 11" id="KW-0479">Metal-binding</keyword>
<comment type="subcellular location">
    <subcellularLocation>
        <location evidence="1">Cytoplasm</location>
    </subcellularLocation>
</comment>
<dbReference type="EMBL" id="BJCC01000012">
    <property type="protein sequence ID" value="GCF93659.1"/>
    <property type="molecule type" value="Genomic_DNA"/>
</dbReference>
<keyword evidence="9" id="KW-0804">Transcription</keyword>
<dbReference type="GO" id="GO:0008270">
    <property type="term" value="F:zinc ion binding"/>
    <property type="evidence" value="ECO:0007669"/>
    <property type="project" value="TreeGrafter"/>
</dbReference>
<name>A0A4V0WPF3_9ENTE</name>
<dbReference type="RefSeq" id="WP_146622115.1">
    <property type="nucleotide sequence ID" value="NZ_BJCC01000012.1"/>
</dbReference>
<evidence type="ECO:0000256" key="7">
    <source>
        <dbReference type="ARBA" id="ARBA00023015"/>
    </source>
</evidence>
<evidence type="ECO:0000256" key="8">
    <source>
        <dbReference type="ARBA" id="ARBA00023125"/>
    </source>
</evidence>
<dbReference type="PANTHER" id="PTHR33202">
    <property type="entry name" value="ZINC UPTAKE REGULATION PROTEIN"/>
    <property type="match status" value="1"/>
</dbReference>
<evidence type="ECO:0000256" key="9">
    <source>
        <dbReference type="ARBA" id="ARBA00023163"/>
    </source>
</evidence>
<dbReference type="PANTHER" id="PTHR33202:SF8">
    <property type="entry name" value="PEROXIDE-RESPONSIVE REPRESSOR PERR"/>
    <property type="match status" value="1"/>
</dbReference>
<feature type="binding site" evidence="11">
    <location>
        <position position="136"/>
    </location>
    <ligand>
        <name>Zn(2+)</name>
        <dbReference type="ChEBI" id="CHEBI:29105"/>
    </ligand>
</feature>
<dbReference type="AlphaFoldDB" id="A0A4V0WPF3"/>
<dbReference type="InterPro" id="IPR043135">
    <property type="entry name" value="Fur_C"/>
</dbReference>
<evidence type="ECO:0000256" key="1">
    <source>
        <dbReference type="ARBA" id="ARBA00004496"/>
    </source>
</evidence>
<proteinExistence type="inferred from homology"/>
<reference evidence="14" key="1">
    <citation type="submission" date="2019-02" db="EMBL/GenBank/DDBJ databases">
        <title>Draft genome sequence of Enterococcus sp. Gos25-1.</title>
        <authorList>
            <person name="Tanaka N."/>
            <person name="Shiwa Y."/>
            <person name="Fujita N."/>
        </authorList>
    </citation>
    <scope>NUCLEOTIDE SEQUENCE [LARGE SCALE GENOMIC DNA]</scope>
    <source>
        <strain evidence="14">Gos25-1</strain>
    </source>
</reference>
<protein>
    <submittedName>
        <fullName evidence="13">Transcriptional repressor</fullName>
    </submittedName>
</protein>
<sequence length="144" mass="16521">MSSHKVEHAIEELKESNIRITPQRYAILEFLIEYRSHPTADEIFKALEDRFPNMSVATVYNNLRKFVEIGIVQEMSYGDAASRFDFGAQKHYHAICTNCGKIEDFFYPGLEDVEMASSKLTSYQISEHRLEVYGLCPDCVEAAN</sequence>
<dbReference type="Pfam" id="PF01475">
    <property type="entry name" value="FUR"/>
    <property type="match status" value="1"/>
</dbReference>
<evidence type="ECO:0000256" key="5">
    <source>
        <dbReference type="ARBA" id="ARBA00022723"/>
    </source>
</evidence>
<keyword evidence="7" id="KW-0805">Transcription regulation</keyword>
<feature type="binding site" evidence="11">
    <location>
        <position position="139"/>
    </location>
    <ligand>
        <name>Zn(2+)</name>
        <dbReference type="ChEBI" id="CHEBI:29105"/>
    </ligand>
</feature>
<feature type="binding site" evidence="12">
    <location>
        <position position="128"/>
    </location>
    <ligand>
        <name>Fe cation</name>
        <dbReference type="ChEBI" id="CHEBI:24875"/>
    </ligand>
</feature>
<dbReference type="InterPro" id="IPR036388">
    <property type="entry name" value="WH-like_DNA-bd_sf"/>
</dbReference>
<keyword evidence="3" id="KW-0963">Cytoplasm</keyword>
<dbReference type="Gene3D" id="3.30.1490.190">
    <property type="match status" value="1"/>
</dbReference>
<dbReference type="CDD" id="cd07153">
    <property type="entry name" value="Fur_like"/>
    <property type="match status" value="1"/>
</dbReference>
<evidence type="ECO:0000313" key="14">
    <source>
        <dbReference type="Proteomes" id="UP000290567"/>
    </source>
</evidence>
<feature type="binding site" evidence="11">
    <location>
        <position position="99"/>
    </location>
    <ligand>
        <name>Zn(2+)</name>
        <dbReference type="ChEBI" id="CHEBI:29105"/>
    </ligand>
</feature>
<dbReference type="OrthoDB" id="8659436at2"/>
<organism evidence="13 14">
    <name type="scientific">Enterococcus florum</name>
    <dbReference type="NCBI Taxonomy" id="2480627"/>
    <lineage>
        <taxon>Bacteria</taxon>
        <taxon>Bacillati</taxon>
        <taxon>Bacillota</taxon>
        <taxon>Bacilli</taxon>
        <taxon>Lactobacillales</taxon>
        <taxon>Enterococcaceae</taxon>
        <taxon>Enterococcus</taxon>
    </lineage>
</organism>
<comment type="cofactor">
    <cofactor evidence="11">
        <name>Zn(2+)</name>
        <dbReference type="ChEBI" id="CHEBI:29105"/>
    </cofactor>
    <text evidence="11">Binds 1 zinc ion per subunit.</text>
</comment>
<evidence type="ECO:0000256" key="6">
    <source>
        <dbReference type="ARBA" id="ARBA00022833"/>
    </source>
</evidence>
<keyword evidence="14" id="KW-1185">Reference proteome</keyword>
<keyword evidence="12" id="KW-0408">Iron</keyword>
<dbReference type="Gene3D" id="1.10.10.10">
    <property type="entry name" value="Winged helix-like DNA-binding domain superfamily/Winged helix DNA-binding domain"/>
    <property type="match status" value="1"/>
</dbReference>
<evidence type="ECO:0000256" key="11">
    <source>
        <dbReference type="PIRSR" id="PIRSR602481-1"/>
    </source>
</evidence>
<evidence type="ECO:0000256" key="12">
    <source>
        <dbReference type="PIRSR" id="PIRSR602481-2"/>
    </source>
</evidence>
<accession>A0A4V0WPF3</accession>
<evidence type="ECO:0000313" key="13">
    <source>
        <dbReference type="EMBL" id="GCF93659.1"/>
    </source>
</evidence>
<keyword evidence="6 11" id="KW-0862">Zinc</keyword>
<evidence type="ECO:0000256" key="10">
    <source>
        <dbReference type="ARBA" id="ARBA00023211"/>
    </source>
</evidence>
<dbReference type="SUPFAM" id="SSF46785">
    <property type="entry name" value="Winged helix' DNA-binding domain"/>
    <property type="match status" value="1"/>
</dbReference>
<feature type="binding site" evidence="11">
    <location>
        <position position="96"/>
    </location>
    <ligand>
        <name>Zn(2+)</name>
        <dbReference type="ChEBI" id="CHEBI:29105"/>
    </ligand>
</feature>
<dbReference type="Proteomes" id="UP000290567">
    <property type="component" value="Unassembled WGS sequence"/>
</dbReference>
<evidence type="ECO:0000256" key="4">
    <source>
        <dbReference type="ARBA" id="ARBA00022491"/>
    </source>
</evidence>
<dbReference type="GO" id="GO:0000976">
    <property type="term" value="F:transcription cis-regulatory region binding"/>
    <property type="evidence" value="ECO:0007669"/>
    <property type="project" value="TreeGrafter"/>
</dbReference>
<keyword evidence="8" id="KW-0238">DNA-binding</keyword>
<dbReference type="GO" id="GO:0003700">
    <property type="term" value="F:DNA-binding transcription factor activity"/>
    <property type="evidence" value="ECO:0007669"/>
    <property type="project" value="InterPro"/>
</dbReference>
<feature type="binding site" evidence="12">
    <location>
        <position position="111"/>
    </location>
    <ligand>
        <name>Fe cation</name>
        <dbReference type="ChEBI" id="CHEBI:24875"/>
    </ligand>
</feature>
<dbReference type="FunFam" id="3.30.1490.190:FF:000003">
    <property type="entry name" value="Fur family transcriptional regulator"/>
    <property type="match status" value="1"/>
</dbReference>
<keyword evidence="4" id="KW-0678">Repressor</keyword>
<keyword evidence="10" id="KW-0464">Manganese</keyword>
<dbReference type="InterPro" id="IPR002481">
    <property type="entry name" value="FUR"/>
</dbReference>